<evidence type="ECO:0000259" key="2">
    <source>
        <dbReference type="Pfam" id="PF08454"/>
    </source>
</evidence>
<dbReference type="InterPro" id="IPR015925">
    <property type="entry name" value="Ryanodine_IP3_receptor"/>
</dbReference>
<comment type="caution">
    <text evidence="3">The sequence shown here is derived from an EMBL/GenBank/DDBJ whole genome shotgun (WGS) entry which is preliminary data.</text>
</comment>
<dbReference type="InterPro" id="IPR013662">
    <property type="entry name" value="RIH_assoc-dom"/>
</dbReference>
<feature type="domain" description="RyR/IP3R Homology associated" evidence="2">
    <location>
        <begin position="384"/>
        <end position="457"/>
    </location>
</feature>
<keyword evidence="1" id="KW-0472">Membrane</keyword>
<gene>
    <name evidence="3" type="ORF">DGYR_LOCUS5706</name>
</gene>
<proteinExistence type="predicted"/>
<reference evidence="3 4" key="1">
    <citation type="submission" date="2020-08" db="EMBL/GenBank/DDBJ databases">
        <authorList>
            <person name="Hejnol A."/>
        </authorList>
    </citation>
    <scope>NUCLEOTIDE SEQUENCE [LARGE SCALE GENOMIC DNA]</scope>
</reference>
<dbReference type="Proteomes" id="UP000549394">
    <property type="component" value="Unassembled WGS sequence"/>
</dbReference>
<dbReference type="GO" id="GO:0006816">
    <property type="term" value="P:calcium ion transport"/>
    <property type="evidence" value="ECO:0007669"/>
    <property type="project" value="InterPro"/>
</dbReference>
<feature type="transmembrane region" description="Helical" evidence="1">
    <location>
        <begin position="659"/>
        <end position="679"/>
    </location>
</feature>
<name>A0A7I8VNW3_9ANNE</name>
<feature type="transmembrane region" description="Helical" evidence="1">
    <location>
        <begin position="715"/>
        <end position="737"/>
    </location>
</feature>
<keyword evidence="1" id="KW-1133">Transmembrane helix</keyword>
<dbReference type="AlphaFoldDB" id="A0A7I8VNW3"/>
<evidence type="ECO:0000313" key="4">
    <source>
        <dbReference type="Proteomes" id="UP000549394"/>
    </source>
</evidence>
<evidence type="ECO:0000256" key="1">
    <source>
        <dbReference type="SAM" id="Phobius"/>
    </source>
</evidence>
<dbReference type="PANTHER" id="PTHR13715">
    <property type="entry name" value="RYANODINE RECEPTOR AND IP3 RECEPTOR"/>
    <property type="match status" value="1"/>
</dbReference>
<dbReference type="OrthoDB" id="300855at2759"/>
<dbReference type="Pfam" id="PF08454">
    <property type="entry name" value="RIH_assoc"/>
    <property type="match status" value="1"/>
</dbReference>
<accession>A0A7I8VNW3</accession>
<dbReference type="PANTHER" id="PTHR13715:SF99">
    <property type="entry name" value="INOSITOL 1,4,5-TRISPHOSPHATE RECEPTOR-LIKE PROTEIN A"/>
    <property type="match status" value="1"/>
</dbReference>
<sequence>MYFIETILPFLQTFLHRYHKDRIHYDDEHNVIRKAVPNILILVPLVANAQLGMSVKKLQNLSKAIMLKVGYDEQMNTETLLAHTREISLNKQLQIFSSNCRLLLEKPNTCQAQIGPVKDKLRNKAYIPDSAPWSLPLFEGFQLQVTVFIDRKETKTNLKYNDCLLVICYLKHSAQVAKEQKNELVNDDLIIHCLQILRASLHNKIVLMPDSQRDRLLATYKVMLQKLRELQDFYIENDLIQVLMTLMHCRKKSIIREIVALMSFICYNANAKAQDAALTFFQGTKDEVFFSVIRELFTEESELMKERRLLQRKKKISENPLNLMTALDVERQRSASEAQPFTTRIKSQLNKLKRVGPLPQSTNEEIEEGTRWQESLKMQKEYTQDTRSIILLLQVLASFCDGQHEGMQNYMRHQQDNVRSFNIVSDTCHFFATIYTHLNGSNLDLALQLCSTLNEMTAVIFANEFIGKIMKTIGFPKNQGNNENRIVLLDNKAIEYLNYILRLGIVDDSTIAQSLELQKAVADLLISMTEENSEIHSVAKDVCVSLDLEAVMKLICQCYDLHRESWWYFNSDRQGYKMKKDLAKNVGFHYYFVYARMMDVDPDRINRIQSKCPENEIRALKYFRKNTRSIEIIKDDLLQKVYFRKPAEVGLKYSFHRRWWNYIVFFLSLAINILMLIFWRASGSAENIPSGATAIPSVVYDSEPVITMSKDAYSITFWTLAITHNVFMILVFITYFISNNLEFPTCDTFSNLVKKRENVDEIDDLEVIDGKKSQKSVKKLISFETIYYGFLLVMSAFGTIYYGYFFSIHLLHVVTFSEMLKGIITAVTQNGRLNIAFGIIVDTFSELRDLKWRAEKDMNEVCFICNRNSYEFEHFGKEETKRNEYTALDLHVKKMLEKQNYEFFPLNRALVLVGNDNSNDNNTGLLQNDLSFLVRHTRENILARKLEKEAKRQMELKEEFEEAAAFSSLPNEESLM</sequence>
<protein>
    <submittedName>
        <fullName evidence="3">DgyrCDS5953</fullName>
    </submittedName>
</protein>
<evidence type="ECO:0000313" key="3">
    <source>
        <dbReference type="EMBL" id="CAD5117148.1"/>
    </source>
</evidence>
<keyword evidence="1" id="KW-0812">Transmembrane</keyword>
<organism evidence="3 4">
    <name type="scientific">Dimorphilus gyrociliatus</name>
    <dbReference type="NCBI Taxonomy" id="2664684"/>
    <lineage>
        <taxon>Eukaryota</taxon>
        <taxon>Metazoa</taxon>
        <taxon>Spiralia</taxon>
        <taxon>Lophotrochozoa</taxon>
        <taxon>Annelida</taxon>
        <taxon>Polychaeta</taxon>
        <taxon>Polychaeta incertae sedis</taxon>
        <taxon>Dinophilidae</taxon>
        <taxon>Dimorphilus</taxon>
    </lineage>
</organism>
<feature type="transmembrane region" description="Helical" evidence="1">
    <location>
        <begin position="786"/>
        <end position="811"/>
    </location>
</feature>
<dbReference type="EMBL" id="CAJFCJ010000007">
    <property type="protein sequence ID" value="CAD5117148.1"/>
    <property type="molecule type" value="Genomic_DNA"/>
</dbReference>
<keyword evidence="4" id="KW-1185">Reference proteome</keyword>